<keyword evidence="2" id="KW-0698">rRNA processing</keyword>
<name>A0A833QMS2_9POAL</name>
<evidence type="ECO:0000256" key="1">
    <source>
        <dbReference type="ARBA" id="ARBA00006524"/>
    </source>
</evidence>
<gene>
    <name evidence="4" type="ORF">FCM35_KLT13923</name>
</gene>
<reference evidence="4" key="1">
    <citation type="submission" date="2020-01" db="EMBL/GenBank/DDBJ databases">
        <title>Genome sequence of Kobresia littledalei, the first chromosome-level genome in the family Cyperaceae.</title>
        <authorList>
            <person name="Qu G."/>
        </authorList>
    </citation>
    <scope>NUCLEOTIDE SEQUENCE</scope>
    <source>
        <strain evidence="4">C.B.Clarke</strain>
        <tissue evidence="4">Leaf</tissue>
    </source>
</reference>
<dbReference type="OrthoDB" id="263560at2759"/>
<dbReference type="AlphaFoldDB" id="A0A833QMS2"/>
<feature type="compositionally biased region" description="Acidic residues" evidence="3">
    <location>
        <begin position="140"/>
        <end position="166"/>
    </location>
</feature>
<dbReference type="Proteomes" id="UP000623129">
    <property type="component" value="Unassembled WGS sequence"/>
</dbReference>
<dbReference type="EMBL" id="SWLB01000026">
    <property type="protein sequence ID" value="KAF3321707.1"/>
    <property type="molecule type" value="Genomic_DNA"/>
</dbReference>
<comment type="caution">
    <text evidence="4">The sequence shown here is derived from an EMBL/GenBank/DDBJ whole genome shotgun (WGS) entry which is preliminary data.</text>
</comment>
<protein>
    <submittedName>
        <fullName evidence="4">Pre-rRNA-processing protein TSR2</fullName>
    </submittedName>
</protein>
<organism evidence="4 5">
    <name type="scientific">Carex littledalei</name>
    <dbReference type="NCBI Taxonomy" id="544730"/>
    <lineage>
        <taxon>Eukaryota</taxon>
        <taxon>Viridiplantae</taxon>
        <taxon>Streptophyta</taxon>
        <taxon>Embryophyta</taxon>
        <taxon>Tracheophyta</taxon>
        <taxon>Spermatophyta</taxon>
        <taxon>Magnoliopsida</taxon>
        <taxon>Liliopsida</taxon>
        <taxon>Poales</taxon>
        <taxon>Cyperaceae</taxon>
        <taxon>Cyperoideae</taxon>
        <taxon>Cariceae</taxon>
        <taxon>Carex</taxon>
        <taxon>Carex subgen. Euthyceras</taxon>
    </lineage>
</organism>
<sequence length="196" mass="21434">MDYSNGGGVAPQVLSGESAAIFSEGISLVLSRWTALQMAVENQWGGRESRGKADELFASIQSWFFKTKPLYIDELEELLDVYMGDSLSTVVQDGSVEEVAEQLMIMHEECLEGVYESIQKLKQLAPRTNAVSQSKQVVNDGDDDSSEEEGSESDAMEMEATQEMDVDLAAKTGTKPGPDPDGWTVVANKRNKGRTN</sequence>
<keyword evidence="5" id="KW-1185">Reference proteome</keyword>
<evidence type="ECO:0000256" key="3">
    <source>
        <dbReference type="SAM" id="MobiDB-lite"/>
    </source>
</evidence>
<comment type="similarity">
    <text evidence="1">Belongs to the TSR2 family.</text>
</comment>
<dbReference type="Pfam" id="PF10273">
    <property type="entry name" value="WGG"/>
    <property type="match status" value="1"/>
</dbReference>
<evidence type="ECO:0000256" key="2">
    <source>
        <dbReference type="ARBA" id="ARBA00022552"/>
    </source>
</evidence>
<dbReference type="PANTHER" id="PTHR21250">
    <property type="entry name" value="PRE-RRNA-PROCESSING PROTEIN TSR2 HOMOLOG"/>
    <property type="match status" value="1"/>
</dbReference>
<dbReference type="InterPro" id="IPR019398">
    <property type="entry name" value="Pre-rRNA_process_TSR2"/>
</dbReference>
<evidence type="ECO:0000313" key="4">
    <source>
        <dbReference type="EMBL" id="KAF3321707.1"/>
    </source>
</evidence>
<accession>A0A833QMS2</accession>
<proteinExistence type="inferred from homology"/>
<evidence type="ECO:0000313" key="5">
    <source>
        <dbReference type="Proteomes" id="UP000623129"/>
    </source>
</evidence>
<feature type="region of interest" description="Disordered" evidence="3">
    <location>
        <begin position="129"/>
        <end position="196"/>
    </location>
</feature>
<dbReference type="GO" id="GO:0006364">
    <property type="term" value="P:rRNA processing"/>
    <property type="evidence" value="ECO:0007669"/>
    <property type="project" value="UniProtKB-KW"/>
</dbReference>